<dbReference type="AlphaFoldDB" id="A0A8J5GNY6"/>
<name>A0A8J5GNY6_ZINOF</name>
<dbReference type="EMBL" id="JACMSC010000009">
    <property type="protein sequence ID" value="KAG6507940.1"/>
    <property type="molecule type" value="Genomic_DNA"/>
</dbReference>
<dbReference type="InterPro" id="IPR022212">
    <property type="entry name" value="DUF3741"/>
</dbReference>
<feature type="domain" description="DUF3741" evidence="1">
    <location>
        <begin position="139"/>
        <end position="178"/>
    </location>
</feature>
<comment type="caution">
    <text evidence="2">The sequence shown here is derived from an EMBL/GenBank/DDBJ whole genome shotgun (WGS) entry which is preliminary data.</text>
</comment>
<reference evidence="2 3" key="1">
    <citation type="submission" date="2020-08" db="EMBL/GenBank/DDBJ databases">
        <title>Plant Genome Project.</title>
        <authorList>
            <person name="Zhang R.-G."/>
        </authorList>
    </citation>
    <scope>NUCLEOTIDE SEQUENCE [LARGE SCALE GENOMIC DNA]</scope>
    <source>
        <tissue evidence="2">Rhizome</tissue>
    </source>
</reference>
<evidence type="ECO:0000313" key="3">
    <source>
        <dbReference type="Proteomes" id="UP000734854"/>
    </source>
</evidence>
<dbReference type="PANTHER" id="PTHR46634">
    <property type="entry name" value="M REDUCTASE II SUBUNIT GAMMA, PUTATIVE (DUF3741)-RELATED"/>
    <property type="match status" value="1"/>
</dbReference>
<protein>
    <recommendedName>
        <fullName evidence="1">DUF3741 domain-containing protein</fullName>
    </recommendedName>
</protein>
<sequence>MKNLLSEKSMATPIKILMANDMSNEIELKRKSHSVVAQLMGIDTMKLDQQQVSVHTKRKLQDNCPSTTTLAGKLKVSCQKGKFCNEMSCNLQHYIYDKIESKDACEILHKPSGDIKNQWGNCIKDLNKNNKKAYVENLMEGSFSTEEERILHSKDFQDALRIVCSNRKLFLKILEGPDFILSKHMRNAPIIPVKKNHISAFKPLRNFEKGENVVTTERYPSASNNSDFTQLKAKNVSQQTRIVVLKPRFGNHHVMKAKVASPMTLCKLLEQSGFFRGLQDRGALQPRSESEVSQQNLKNVISQKSAVVMEAKKQALERQASLPSNGSNKEQIRTHRSSFSLGQILANTVVKEAEHTNKFIPRNGSSCNPIDELKLSTSCETFGKINNIERSSPGNLSRSKSLPISSSYEQIGSNTQSSKFLISSAIERKKEVKSRNDKTFKEKISSFLFSKMKKFSCEKSGSPFSEGFDSKFHSYSPGFAVKGSVQSVNPLKKNLPLGSPQVYYEETSGNATCPNPIIDARKRKKPTTHPQEAISTQVFGSLTSSKGISVVVLDANALIHGDKLANPTDKFVFVPEVLDEVSYSLGVDLVPRSLEENMGAYDPSEATTSCIDFTKDSQSIEIKIKTLDSLTHTLRVDKFVPIPKLKEPIASITGMVTVCIWLELVPSSLRQSMLARGPSYTQDLSQIISSILNAVATRNTGSQPSSTDLRDLGTRTSLDIPDDEFFIEGVEYRNKANITNMLDNGLQSHHSFIPGGLPSPASFVEVLLSTIELLMMQVDGYISQFTGHLEDQASLTFTLMCGNLQNSMLKSGVLLQNLGSLLLELGCTTMTLGERLADVVINVGPAVFISATGPNPVVIQPVPFYPGSNFTAYMAKSAKQDVTLVVPWLWKTDQELIYHSSLSFSSPAAVSIPLPDMVLPSSFDKMINLDKVEKLLTIGADANNQKIEADEAINLASSNEKAKACNTMRDEVNFENSKGNQDQTSPTSVLDTLYEDRRNDIISKSSDVITGTQSISRAPPIESVSRSLPRDNTHPDFSIFNKEPFKVDNNHEENYVFPRNFLSSTSAINTTVSTRNHAIRGQFDEVLLTSYFYWREAAAMLKEKRSNQNVLFNSINSEPIEFGSTGLPTSQNVNQWIRESAWLVPAEAWNIIRNSFFVKTVMEDDDCSNISQLLDMMVGGYRLSEYLLEVQEITEEISGYVLKNLVREALAEMSD</sequence>
<organism evidence="2 3">
    <name type="scientific">Zingiber officinale</name>
    <name type="common">Ginger</name>
    <name type="synonym">Amomum zingiber</name>
    <dbReference type="NCBI Taxonomy" id="94328"/>
    <lineage>
        <taxon>Eukaryota</taxon>
        <taxon>Viridiplantae</taxon>
        <taxon>Streptophyta</taxon>
        <taxon>Embryophyta</taxon>
        <taxon>Tracheophyta</taxon>
        <taxon>Spermatophyta</taxon>
        <taxon>Magnoliopsida</taxon>
        <taxon>Liliopsida</taxon>
        <taxon>Zingiberales</taxon>
        <taxon>Zingiberaceae</taxon>
        <taxon>Zingiber</taxon>
    </lineage>
</organism>
<evidence type="ECO:0000313" key="2">
    <source>
        <dbReference type="EMBL" id="KAG6507940.1"/>
    </source>
</evidence>
<keyword evidence="3" id="KW-1185">Reference proteome</keyword>
<dbReference type="Pfam" id="PF12552">
    <property type="entry name" value="DUF3741"/>
    <property type="match status" value="1"/>
</dbReference>
<dbReference type="Proteomes" id="UP000734854">
    <property type="component" value="Unassembled WGS sequence"/>
</dbReference>
<evidence type="ECO:0000259" key="1">
    <source>
        <dbReference type="Pfam" id="PF12552"/>
    </source>
</evidence>
<dbReference type="PANTHER" id="PTHR46634:SF3">
    <property type="entry name" value="M REDUCTASE II SUBUNIT GAMMA, PUTATIVE (DUF3741)-RELATED"/>
    <property type="match status" value="1"/>
</dbReference>
<gene>
    <name evidence="2" type="ORF">ZIOFF_033295</name>
</gene>
<accession>A0A8J5GNY6</accession>
<proteinExistence type="predicted"/>